<dbReference type="InterPro" id="IPR005123">
    <property type="entry name" value="Oxoglu/Fe-dep_dioxygenase_dom"/>
</dbReference>
<accession>A0A9N9WSX5</accession>
<keyword evidence="1 5" id="KW-0479">Metal-binding</keyword>
<keyword evidence="4 5" id="KW-0408">Iron</keyword>
<keyword evidence="8" id="KW-1185">Reference proteome</keyword>
<comment type="cofactor">
    <cofactor evidence="5">
        <name>Fe(2+)</name>
        <dbReference type="ChEBI" id="CHEBI:29033"/>
    </cofactor>
    <text evidence="5">Binds 1 Fe(2+) ion per subunit.</text>
</comment>
<proteinExistence type="predicted"/>
<organism evidence="7 8">
    <name type="scientific">Chironomus riparius</name>
    <dbReference type="NCBI Taxonomy" id="315576"/>
    <lineage>
        <taxon>Eukaryota</taxon>
        <taxon>Metazoa</taxon>
        <taxon>Ecdysozoa</taxon>
        <taxon>Arthropoda</taxon>
        <taxon>Hexapoda</taxon>
        <taxon>Insecta</taxon>
        <taxon>Pterygota</taxon>
        <taxon>Neoptera</taxon>
        <taxon>Endopterygota</taxon>
        <taxon>Diptera</taxon>
        <taxon>Nematocera</taxon>
        <taxon>Chironomoidea</taxon>
        <taxon>Chironomidae</taxon>
        <taxon>Chironominae</taxon>
        <taxon>Chironomus</taxon>
    </lineage>
</organism>
<feature type="binding site" evidence="5">
    <location>
        <position position="222"/>
    </location>
    <ligand>
        <name>Fe cation</name>
        <dbReference type="ChEBI" id="CHEBI:24875"/>
        <note>catalytic</note>
    </ligand>
</feature>
<evidence type="ECO:0000256" key="2">
    <source>
        <dbReference type="ARBA" id="ARBA00022964"/>
    </source>
</evidence>
<dbReference type="InterPro" id="IPR027450">
    <property type="entry name" value="AlkB-like"/>
</dbReference>
<dbReference type="GO" id="GO:0035513">
    <property type="term" value="P:oxidative RNA demethylation"/>
    <property type="evidence" value="ECO:0007669"/>
    <property type="project" value="TreeGrafter"/>
</dbReference>
<sequence>MKQILKKTLQQPISIYRGSKSKQIKKSNKMMKKFKYYKSKGILPNLDNVIDCSGNNKHVLNEIFIDPDQKIPNLGLKNINEWKIYSLIECPGLIVIKNPFTSLGQRYYIKKLVKDYTKNHPNNLLESKFKQNIIKDFWASWIEEVDQQQKRLIKKSMRWTTLGYHYDWTNKVYNEQNKNEFPEELSKLISVFAEVLNFNDFMSEAAIINFYHIGNTLSAHSDHSEICNAPLFSISFGQPAVFLMGGTSKDDDAIPILLNSGDVLVMSGNSRFNYHSVPRIFESESKPWNDDQNINNCSRLNSDDLNECLCQENWSQFDSYLSDSRINVNVRQYKNKTG</sequence>
<dbReference type="OrthoDB" id="6614653at2759"/>
<gene>
    <name evidence="7" type="ORF">CHIRRI_LOCUS10682</name>
</gene>
<dbReference type="Pfam" id="PF13532">
    <property type="entry name" value="2OG-FeII_Oxy_2"/>
    <property type="match status" value="1"/>
</dbReference>
<dbReference type="Proteomes" id="UP001153620">
    <property type="component" value="Chromosome 3"/>
</dbReference>
<keyword evidence="2" id="KW-0223">Dioxygenase</keyword>
<dbReference type="GO" id="GO:0035516">
    <property type="term" value="F:broad specificity oxidative DNA demethylase activity"/>
    <property type="evidence" value="ECO:0007669"/>
    <property type="project" value="TreeGrafter"/>
</dbReference>
<reference evidence="7" key="1">
    <citation type="submission" date="2022-01" db="EMBL/GenBank/DDBJ databases">
        <authorList>
            <person name="King R."/>
        </authorList>
    </citation>
    <scope>NUCLEOTIDE SEQUENCE</scope>
</reference>
<feature type="binding site" evidence="5">
    <location>
        <position position="220"/>
    </location>
    <ligand>
        <name>Fe cation</name>
        <dbReference type="ChEBI" id="CHEBI:24875"/>
        <note>catalytic</note>
    </ligand>
</feature>
<dbReference type="InterPro" id="IPR004574">
    <property type="entry name" value="Alkb"/>
</dbReference>
<evidence type="ECO:0000259" key="6">
    <source>
        <dbReference type="PROSITE" id="PS51471"/>
    </source>
</evidence>
<evidence type="ECO:0000256" key="4">
    <source>
        <dbReference type="ARBA" id="ARBA00023004"/>
    </source>
</evidence>
<evidence type="ECO:0000256" key="1">
    <source>
        <dbReference type="ARBA" id="ARBA00022723"/>
    </source>
</evidence>
<protein>
    <recommendedName>
        <fullName evidence="6">Fe2OG dioxygenase domain-containing protein</fullName>
    </recommendedName>
</protein>
<reference evidence="7" key="2">
    <citation type="submission" date="2022-10" db="EMBL/GenBank/DDBJ databases">
        <authorList>
            <consortium name="ENA_rothamsted_submissions"/>
            <consortium name="culmorum"/>
            <person name="King R."/>
        </authorList>
    </citation>
    <scope>NUCLEOTIDE SEQUENCE</scope>
</reference>
<dbReference type="AlphaFoldDB" id="A0A9N9WSX5"/>
<dbReference type="EMBL" id="OU895879">
    <property type="protein sequence ID" value="CAG9807836.1"/>
    <property type="molecule type" value="Genomic_DNA"/>
</dbReference>
<dbReference type="GO" id="GO:0005634">
    <property type="term" value="C:nucleus"/>
    <property type="evidence" value="ECO:0007669"/>
    <property type="project" value="TreeGrafter"/>
</dbReference>
<feature type="domain" description="Fe2OG dioxygenase" evidence="6">
    <location>
        <begin position="202"/>
        <end position="334"/>
    </location>
</feature>
<dbReference type="GO" id="GO:0035515">
    <property type="term" value="F:oxidative RNA demethylase activity"/>
    <property type="evidence" value="ECO:0007669"/>
    <property type="project" value="TreeGrafter"/>
</dbReference>
<name>A0A9N9WSX5_9DIPT</name>
<dbReference type="SUPFAM" id="SSF51197">
    <property type="entry name" value="Clavaminate synthase-like"/>
    <property type="match status" value="1"/>
</dbReference>
<feature type="binding site" evidence="5">
    <location>
        <position position="275"/>
    </location>
    <ligand>
        <name>Fe cation</name>
        <dbReference type="ChEBI" id="CHEBI:24875"/>
        <note>catalytic</note>
    </ligand>
</feature>
<evidence type="ECO:0000313" key="8">
    <source>
        <dbReference type="Proteomes" id="UP001153620"/>
    </source>
</evidence>
<keyword evidence="3" id="KW-0560">Oxidoreductase</keyword>
<dbReference type="GO" id="GO:0008198">
    <property type="term" value="F:ferrous iron binding"/>
    <property type="evidence" value="ECO:0007669"/>
    <property type="project" value="TreeGrafter"/>
</dbReference>
<dbReference type="PANTHER" id="PTHR16557">
    <property type="entry name" value="ALKYLATED DNA REPAIR PROTEIN ALKB-RELATED"/>
    <property type="match status" value="1"/>
</dbReference>
<evidence type="ECO:0000256" key="5">
    <source>
        <dbReference type="PIRSR" id="PIRSR604574-2"/>
    </source>
</evidence>
<dbReference type="PANTHER" id="PTHR16557:SF2">
    <property type="entry name" value="NUCLEIC ACID DIOXYGENASE ALKBH1"/>
    <property type="match status" value="1"/>
</dbReference>
<dbReference type="InterPro" id="IPR037151">
    <property type="entry name" value="AlkB-like_sf"/>
</dbReference>
<dbReference type="GO" id="GO:0005737">
    <property type="term" value="C:cytoplasm"/>
    <property type="evidence" value="ECO:0007669"/>
    <property type="project" value="TreeGrafter"/>
</dbReference>
<evidence type="ECO:0000313" key="7">
    <source>
        <dbReference type="EMBL" id="CAG9807836.1"/>
    </source>
</evidence>
<dbReference type="PROSITE" id="PS51471">
    <property type="entry name" value="FE2OG_OXY"/>
    <property type="match status" value="1"/>
</dbReference>
<dbReference type="Gene3D" id="2.60.120.590">
    <property type="entry name" value="Alpha-ketoglutarate-dependent dioxygenase AlkB-like"/>
    <property type="match status" value="1"/>
</dbReference>
<evidence type="ECO:0000256" key="3">
    <source>
        <dbReference type="ARBA" id="ARBA00023002"/>
    </source>
</evidence>